<dbReference type="Proteomes" id="UP000317909">
    <property type="component" value="Chromosome"/>
</dbReference>
<dbReference type="SUPFAM" id="SSF52540">
    <property type="entry name" value="P-loop containing nucleoside triphosphate hydrolases"/>
    <property type="match status" value="1"/>
</dbReference>
<proteinExistence type="predicted"/>
<evidence type="ECO:0000313" key="5">
    <source>
        <dbReference type="EMBL" id="QDT70941.1"/>
    </source>
</evidence>
<dbReference type="InterPro" id="IPR027417">
    <property type="entry name" value="P-loop_NTPase"/>
</dbReference>
<dbReference type="RefSeq" id="WP_145429926.1">
    <property type="nucleotide sequence ID" value="NZ_CP036339.1"/>
</dbReference>
<keyword evidence="2" id="KW-0547">Nucleotide-binding</keyword>
<evidence type="ECO:0000256" key="2">
    <source>
        <dbReference type="ARBA" id="ARBA00022741"/>
    </source>
</evidence>
<dbReference type="InterPro" id="IPR017871">
    <property type="entry name" value="ABC_transporter-like_CS"/>
</dbReference>
<dbReference type="InterPro" id="IPR003593">
    <property type="entry name" value="AAA+_ATPase"/>
</dbReference>
<gene>
    <name evidence="5" type="primary">ecsA</name>
    <name evidence="5" type="ORF">I41_00950</name>
</gene>
<dbReference type="InterPro" id="IPR051782">
    <property type="entry name" value="ABC_Transporter_VariousFunc"/>
</dbReference>
<dbReference type="Gene3D" id="3.40.50.300">
    <property type="entry name" value="P-loop containing nucleotide triphosphate hydrolases"/>
    <property type="match status" value="1"/>
</dbReference>
<keyword evidence="6" id="KW-1185">Reference proteome</keyword>
<dbReference type="OrthoDB" id="260707at2"/>
<feature type="domain" description="ABC transporter" evidence="4">
    <location>
        <begin position="2"/>
        <end position="237"/>
    </location>
</feature>
<sequence>MIRVVNLTQHYGVRPVLKNVSLEIPTGELVTILGPNGMGKSTLLAAMAGLLAPQEGYVEFDGVRRRSSPAGELAIRRQVAYLPDAPWLPLTRTGREFLMAVGGLYDRKPSHRMQHAERLLKLFNLTEQADWAMRSYSAGQQKKIALCGTLITEAPYLLLDEPFSGGLDPAGILALKRVLERLAACDKRTVVMTTPVPELIETFSERIVIIKDGQVAANDTVVGLKAAAGVDGPLELALEKLMYPETLENIESYFTEEGL</sequence>
<evidence type="ECO:0000256" key="1">
    <source>
        <dbReference type="ARBA" id="ARBA00022448"/>
    </source>
</evidence>
<organism evidence="5 6">
    <name type="scientific">Lacipirellula limnantheis</name>
    <dbReference type="NCBI Taxonomy" id="2528024"/>
    <lineage>
        <taxon>Bacteria</taxon>
        <taxon>Pseudomonadati</taxon>
        <taxon>Planctomycetota</taxon>
        <taxon>Planctomycetia</taxon>
        <taxon>Pirellulales</taxon>
        <taxon>Lacipirellulaceae</taxon>
        <taxon>Lacipirellula</taxon>
    </lineage>
</organism>
<evidence type="ECO:0000256" key="3">
    <source>
        <dbReference type="ARBA" id="ARBA00022840"/>
    </source>
</evidence>
<name>A0A517TRE0_9BACT</name>
<dbReference type="Pfam" id="PF00005">
    <property type="entry name" value="ABC_tran"/>
    <property type="match status" value="1"/>
</dbReference>
<dbReference type="PANTHER" id="PTHR42939">
    <property type="entry name" value="ABC TRANSPORTER ATP-BINDING PROTEIN ALBC-RELATED"/>
    <property type="match status" value="1"/>
</dbReference>
<reference evidence="5 6" key="1">
    <citation type="submission" date="2019-02" db="EMBL/GenBank/DDBJ databases">
        <title>Deep-cultivation of Planctomycetes and their phenomic and genomic characterization uncovers novel biology.</title>
        <authorList>
            <person name="Wiegand S."/>
            <person name="Jogler M."/>
            <person name="Boedeker C."/>
            <person name="Pinto D."/>
            <person name="Vollmers J."/>
            <person name="Rivas-Marin E."/>
            <person name="Kohn T."/>
            <person name="Peeters S.H."/>
            <person name="Heuer A."/>
            <person name="Rast P."/>
            <person name="Oberbeckmann S."/>
            <person name="Bunk B."/>
            <person name="Jeske O."/>
            <person name="Meyerdierks A."/>
            <person name="Storesund J.E."/>
            <person name="Kallscheuer N."/>
            <person name="Luecker S."/>
            <person name="Lage O.M."/>
            <person name="Pohl T."/>
            <person name="Merkel B.J."/>
            <person name="Hornburger P."/>
            <person name="Mueller R.-W."/>
            <person name="Bruemmer F."/>
            <person name="Labrenz M."/>
            <person name="Spormann A.M."/>
            <person name="Op den Camp H."/>
            <person name="Overmann J."/>
            <person name="Amann R."/>
            <person name="Jetten M.S.M."/>
            <person name="Mascher T."/>
            <person name="Medema M.H."/>
            <person name="Devos D.P."/>
            <person name="Kaster A.-K."/>
            <person name="Ovreas L."/>
            <person name="Rohde M."/>
            <person name="Galperin M.Y."/>
            <person name="Jogler C."/>
        </authorList>
    </citation>
    <scope>NUCLEOTIDE SEQUENCE [LARGE SCALE GENOMIC DNA]</scope>
    <source>
        <strain evidence="5 6">I41</strain>
    </source>
</reference>
<dbReference type="PROSITE" id="PS00211">
    <property type="entry name" value="ABC_TRANSPORTER_1"/>
    <property type="match status" value="1"/>
</dbReference>
<protein>
    <submittedName>
        <fullName evidence="5">ABC-type transporter ATP-binding protein EcsA</fullName>
    </submittedName>
</protein>
<dbReference type="AlphaFoldDB" id="A0A517TRE0"/>
<dbReference type="GO" id="GO:0016887">
    <property type="term" value="F:ATP hydrolysis activity"/>
    <property type="evidence" value="ECO:0007669"/>
    <property type="project" value="InterPro"/>
</dbReference>
<evidence type="ECO:0000313" key="6">
    <source>
        <dbReference type="Proteomes" id="UP000317909"/>
    </source>
</evidence>
<dbReference type="SMART" id="SM00382">
    <property type="entry name" value="AAA"/>
    <property type="match status" value="1"/>
</dbReference>
<keyword evidence="1" id="KW-0813">Transport</keyword>
<dbReference type="InterPro" id="IPR003439">
    <property type="entry name" value="ABC_transporter-like_ATP-bd"/>
</dbReference>
<dbReference type="EMBL" id="CP036339">
    <property type="protein sequence ID" value="QDT70941.1"/>
    <property type="molecule type" value="Genomic_DNA"/>
</dbReference>
<dbReference type="PANTHER" id="PTHR42939:SF1">
    <property type="entry name" value="ABC TRANSPORTER ATP-BINDING PROTEIN ALBC-RELATED"/>
    <property type="match status" value="1"/>
</dbReference>
<dbReference type="KEGG" id="llh:I41_00950"/>
<accession>A0A517TRE0</accession>
<dbReference type="CDD" id="cd03230">
    <property type="entry name" value="ABC_DR_subfamily_A"/>
    <property type="match status" value="1"/>
</dbReference>
<evidence type="ECO:0000259" key="4">
    <source>
        <dbReference type="PROSITE" id="PS50893"/>
    </source>
</evidence>
<keyword evidence="3 5" id="KW-0067">ATP-binding</keyword>
<dbReference type="GO" id="GO:0005524">
    <property type="term" value="F:ATP binding"/>
    <property type="evidence" value="ECO:0007669"/>
    <property type="project" value="UniProtKB-KW"/>
</dbReference>
<dbReference type="PROSITE" id="PS50893">
    <property type="entry name" value="ABC_TRANSPORTER_2"/>
    <property type="match status" value="1"/>
</dbReference>